<evidence type="ECO:0000313" key="1">
    <source>
        <dbReference type="EMBL" id="KAA6353873.1"/>
    </source>
</evidence>
<gene>
    <name evidence="1" type="ORF">EZS28_050601</name>
</gene>
<comment type="caution">
    <text evidence="1">The sequence shown here is derived from an EMBL/GenBank/DDBJ whole genome shotgun (WGS) entry which is preliminary data.</text>
</comment>
<name>A0A5J4T7U6_9EUKA</name>
<accession>A0A5J4T7U6</accession>
<dbReference type="AlphaFoldDB" id="A0A5J4T7U6"/>
<dbReference type="EMBL" id="SNRW01037292">
    <property type="protein sequence ID" value="KAA6353873.1"/>
    <property type="molecule type" value="Genomic_DNA"/>
</dbReference>
<proteinExistence type="predicted"/>
<sequence>VPPEDLTFLYGAIKDLRTDEGSDEQLRDRASIFLHTWHRLRYPLLINPGKDQNDSVEAGKE</sequence>
<organism evidence="1 2">
    <name type="scientific">Streblomastix strix</name>
    <dbReference type="NCBI Taxonomy" id="222440"/>
    <lineage>
        <taxon>Eukaryota</taxon>
        <taxon>Metamonada</taxon>
        <taxon>Preaxostyla</taxon>
        <taxon>Oxymonadida</taxon>
        <taxon>Streblomastigidae</taxon>
        <taxon>Streblomastix</taxon>
    </lineage>
</organism>
<feature type="non-terminal residue" evidence="1">
    <location>
        <position position="1"/>
    </location>
</feature>
<evidence type="ECO:0000313" key="2">
    <source>
        <dbReference type="Proteomes" id="UP000324800"/>
    </source>
</evidence>
<reference evidence="1 2" key="1">
    <citation type="submission" date="2019-03" db="EMBL/GenBank/DDBJ databases">
        <title>Single cell metagenomics reveals metabolic interactions within the superorganism composed of flagellate Streblomastix strix and complex community of Bacteroidetes bacteria on its surface.</title>
        <authorList>
            <person name="Treitli S.C."/>
            <person name="Kolisko M."/>
            <person name="Husnik F."/>
            <person name="Keeling P."/>
            <person name="Hampl V."/>
        </authorList>
    </citation>
    <scope>NUCLEOTIDE SEQUENCE [LARGE SCALE GENOMIC DNA]</scope>
    <source>
        <strain evidence="1">ST1C</strain>
    </source>
</reference>
<dbReference type="Proteomes" id="UP000324800">
    <property type="component" value="Unassembled WGS sequence"/>
</dbReference>
<protein>
    <submittedName>
        <fullName evidence="1">Uncharacterized protein</fullName>
    </submittedName>
</protein>